<evidence type="ECO:0000313" key="2">
    <source>
        <dbReference type="Proteomes" id="UP001163324"/>
    </source>
</evidence>
<gene>
    <name evidence="1" type="ORF">N3K66_003456</name>
</gene>
<dbReference type="EMBL" id="CM047942">
    <property type="protein sequence ID" value="KAI9901639.1"/>
    <property type="molecule type" value="Genomic_DNA"/>
</dbReference>
<proteinExistence type="predicted"/>
<organism evidence="1 2">
    <name type="scientific">Trichothecium roseum</name>
    <dbReference type="NCBI Taxonomy" id="47278"/>
    <lineage>
        <taxon>Eukaryota</taxon>
        <taxon>Fungi</taxon>
        <taxon>Dikarya</taxon>
        <taxon>Ascomycota</taxon>
        <taxon>Pezizomycotina</taxon>
        <taxon>Sordariomycetes</taxon>
        <taxon>Hypocreomycetidae</taxon>
        <taxon>Hypocreales</taxon>
        <taxon>Hypocreales incertae sedis</taxon>
        <taxon>Trichothecium</taxon>
    </lineage>
</organism>
<keyword evidence="2" id="KW-1185">Reference proteome</keyword>
<protein>
    <submittedName>
        <fullName evidence="1">Uncharacterized protein</fullName>
    </submittedName>
</protein>
<dbReference type="Proteomes" id="UP001163324">
    <property type="component" value="Chromosome 3"/>
</dbReference>
<reference evidence="1" key="1">
    <citation type="submission" date="2022-10" db="EMBL/GenBank/DDBJ databases">
        <title>Complete Genome of Trichothecium roseum strain YXFP-22015, a Plant Pathogen Isolated from Citrus.</title>
        <authorList>
            <person name="Wang Y."/>
            <person name="Zhu L."/>
        </authorList>
    </citation>
    <scope>NUCLEOTIDE SEQUENCE</scope>
    <source>
        <strain evidence="1">YXFP-22015</strain>
    </source>
</reference>
<sequence>MPNATTVDSPIRIHTTPNALASSSSAPPPPSQALKQRGTTQGHRHKHEFSLQRPRLLSAPPWDLTCMAMCLHGPGTGDATGFRRGSGAECR</sequence>
<evidence type="ECO:0000313" key="1">
    <source>
        <dbReference type="EMBL" id="KAI9901639.1"/>
    </source>
</evidence>
<comment type="caution">
    <text evidence="1">The sequence shown here is derived from an EMBL/GenBank/DDBJ whole genome shotgun (WGS) entry which is preliminary data.</text>
</comment>
<name>A0ACC0V7E3_9HYPO</name>
<accession>A0ACC0V7E3</accession>